<evidence type="ECO:0000313" key="1">
    <source>
        <dbReference type="EMBL" id="TCO65172.1"/>
    </source>
</evidence>
<keyword evidence="2" id="KW-1185">Reference proteome</keyword>
<comment type="caution">
    <text evidence="1">The sequence shown here is derived from an EMBL/GenBank/DDBJ whole genome shotgun (WGS) entry which is preliminary data.</text>
</comment>
<dbReference type="EMBL" id="SLWS01000001">
    <property type="protein sequence ID" value="TCO65172.1"/>
    <property type="molecule type" value="Genomic_DNA"/>
</dbReference>
<accession>A0A4R2K0M5</accession>
<sequence>MRVISIGKSPRILDALTNALEEAGYQAVSSTHYDRTDDPLLNERYDSVAFGRAVTPEMRERFERILRGHNPEIASVVGMCPEVGVLVGQVDYALARLREGPEFTVEGQEVRVTTSAEVTLSWRIRRVNLLFQPSVKVFHTATLEPGTHTVRISERDKLRLGSNFLQVTADDKVVFTTRC</sequence>
<dbReference type="AlphaFoldDB" id="A0A4R2K0M5"/>
<protein>
    <submittedName>
        <fullName evidence="1">Uncharacterized protein</fullName>
    </submittedName>
</protein>
<organism evidence="1 2">
    <name type="scientific">Actinocrispum wychmicini</name>
    <dbReference type="NCBI Taxonomy" id="1213861"/>
    <lineage>
        <taxon>Bacteria</taxon>
        <taxon>Bacillati</taxon>
        <taxon>Actinomycetota</taxon>
        <taxon>Actinomycetes</taxon>
        <taxon>Pseudonocardiales</taxon>
        <taxon>Pseudonocardiaceae</taxon>
        <taxon>Actinocrispum</taxon>
    </lineage>
</organism>
<evidence type="ECO:0000313" key="2">
    <source>
        <dbReference type="Proteomes" id="UP000295680"/>
    </source>
</evidence>
<gene>
    <name evidence="1" type="ORF">EV192_101960</name>
</gene>
<dbReference type="OrthoDB" id="5180560at2"/>
<name>A0A4R2K0M5_9PSEU</name>
<dbReference type="Proteomes" id="UP000295680">
    <property type="component" value="Unassembled WGS sequence"/>
</dbReference>
<proteinExistence type="predicted"/>
<reference evidence="1 2" key="1">
    <citation type="submission" date="2019-03" db="EMBL/GenBank/DDBJ databases">
        <title>Genomic Encyclopedia of Type Strains, Phase IV (KMG-IV): sequencing the most valuable type-strain genomes for metagenomic binning, comparative biology and taxonomic classification.</title>
        <authorList>
            <person name="Goeker M."/>
        </authorList>
    </citation>
    <scope>NUCLEOTIDE SEQUENCE [LARGE SCALE GENOMIC DNA]</scope>
    <source>
        <strain evidence="1 2">DSM 45934</strain>
    </source>
</reference>
<dbReference type="RefSeq" id="WP_132111412.1">
    <property type="nucleotide sequence ID" value="NZ_SLWS01000001.1"/>
</dbReference>